<dbReference type="EC" id="2.1.1.77" evidence="7"/>
<dbReference type="Gene3D" id="3.40.50.150">
    <property type="entry name" value="Vaccinia Virus protein VP39"/>
    <property type="match status" value="1"/>
</dbReference>
<organism evidence="8 9">
    <name type="scientific">candidate division Kazan bacterium GW2011_GWB1_52_7</name>
    <dbReference type="NCBI Taxonomy" id="1620414"/>
    <lineage>
        <taxon>Bacteria</taxon>
        <taxon>Bacteria division Kazan-3B-28</taxon>
    </lineage>
</organism>
<accession>A0A0G1X6U2</accession>
<dbReference type="Pfam" id="PF01135">
    <property type="entry name" value="PCMT"/>
    <property type="match status" value="1"/>
</dbReference>
<evidence type="ECO:0000256" key="3">
    <source>
        <dbReference type="ARBA" id="ARBA00022490"/>
    </source>
</evidence>
<dbReference type="PROSITE" id="PS01279">
    <property type="entry name" value="PCMT"/>
    <property type="match status" value="1"/>
</dbReference>
<keyword evidence="4 7" id="KW-0489">Methyltransferase</keyword>
<dbReference type="NCBIfam" id="NF001453">
    <property type="entry name" value="PRK00312.1"/>
    <property type="match status" value="1"/>
</dbReference>
<reference evidence="8 9" key="1">
    <citation type="journal article" date="2015" name="Nature">
        <title>rRNA introns, odd ribosomes, and small enigmatic genomes across a large radiation of phyla.</title>
        <authorList>
            <person name="Brown C.T."/>
            <person name="Hug L.A."/>
            <person name="Thomas B.C."/>
            <person name="Sharon I."/>
            <person name="Castelle C.J."/>
            <person name="Singh A."/>
            <person name="Wilkins M.J."/>
            <person name="Williams K.H."/>
            <person name="Banfield J.F."/>
        </authorList>
    </citation>
    <scope>NUCLEOTIDE SEQUENCE [LARGE SCALE GENOMIC DNA]</scope>
</reference>
<comment type="function">
    <text evidence="7">Catalyzes the methyl esterification of L-isoaspartyl residues in peptides and proteins that result from spontaneous decomposition of normal L-aspartyl and L-asparaginyl residues. It plays a role in the repair and/or degradation of damaged proteins.</text>
</comment>
<feature type="active site" evidence="7">
    <location>
        <position position="63"/>
    </location>
</feature>
<keyword evidence="3 7" id="KW-0963">Cytoplasm</keyword>
<dbReference type="FunFam" id="3.40.50.150:FF:000010">
    <property type="entry name" value="Protein-L-isoaspartate O-methyltransferase"/>
    <property type="match status" value="1"/>
</dbReference>
<name>A0A0G1X6U2_UNCK3</name>
<dbReference type="PANTHER" id="PTHR11579:SF0">
    <property type="entry name" value="PROTEIN-L-ISOASPARTATE(D-ASPARTATE) O-METHYLTRANSFERASE"/>
    <property type="match status" value="1"/>
</dbReference>
<evidence type="ECO:0000256" key="6">
    <source>
        <dbReference type="ARBA" id="ARBA00022691"/>
    </source>
</evidence>
<evidence type="ECO:0000256" key="2">
    <source>
        <dbReference type="ARBA" id="ARBA00005369"/>
    </source>
</evidence>
<evidence type="ECO:0000313" key="9">
    <source>
        <dbReference type="Proteomes" id="UP000034913"/>
    </source>
</evidence>
<dbReference type="HAMAP" id="MF_00090">
    <property type="entry name" value="PIMT"/>
    <property type="match status" value="1"/>
</dbReference>
<gene>
    <name evidence="7" type="primary">pcm</name>
    <name evidence="8" type="ORF">VF00_C0004G0014</name>
</gene>
<evidence type="ECO:0000256" key="1">
    <source>
        <dbReference type="ARBA" id="ARBA00004496"/>
    </source>
</evidence>
<dbReference type="PANTHER" id="PTHR11579">
    <property type="entry name" value="PROTEIN-L-ISOASPARTATE O-METHYLTRANSFERASE"/>
    <property type="match status" value="1"/>
</dbReference>
<dbReference type="GO" id="GO:0005737">
    <property type="term" value="C:cytoplasm"/>
    <property type="evidence" value="ECO:0007669"/>
    <property type="project" value="UniProtKB-SubCell"/>
</dbReference>
<dbReference type="Proteomes" id="UP000034913">
    <property type="component" value="Unassembled WGS sequence"/>
</dbReference>
<evidence type="ECO:0000256" key="4">
    <source>
        <dbReference type="ARBA" id="ARBA00022603"/>
    </source>
</evidence>
<dbReference type="GO" id="GO:0030091">
    <property type="term" value="P:protein repair"/>
    <property type="evidence" value="ECO:0007669"/>
    <property type="project" value="UniProtKB-UniRule"/>
</dbReference>
<sequence length="230" mass="25317">MTVDLTRAKEIMLREHLAARGIVAVHILSAFREVPREAFVPPNLIDLAYEDNPLGIGIGQTISQPYTVAFMTQLLGPQPADIVLEVGTGSGYQAAILSRLCRKVYTIERFAELGKQAEKVLRQLGYDNVEIVIGDGSLGLLEKSPFDRIIVTAGAPVVPRPLLEQLKVGGKLVIPVGEETQEMLKITKTEKGFQEEKHPGFRFVPLVGRLGFARDDPERSRTGRKGGFEE</sequence>
<comment type="catalytic activity">
    <reaction evidence="7">
        <text>[protein]-L-isoaspartate + S-adenosyl-L-methionine = [protein]-L-isoaspartate alpha-methyl ester + S-adenosyl-L-homocysteine</text>
        <dbReference type="Rhea" id="RHEA:12705"/>
        <dbReference type="Rhea" id="RHEA-COMP:12143"/>
        <dbReference type="Rhea" id="RHEA-COMP:12144"/>
        <dbReference type="ChEBI" id="CHEBI:57856"/>
        <dbReference type="ChEBI" id="CHEBI:59789"/>
        <dbReference type="ChEBI" id="CHEBI:90596"/>
        <dbReference type="ChEBI" id="CHEBI:90598"/>
        <dbReference type="EC" id="2.1.1.77"/>
    </reaction>
</comment>
<comment type="similarity">
    <text evidence="2 7">Belongs to the methyltransferase superfamily. L-isoaspartyl/D-aspartyl protein methyltransferase family.</text>
</comment>
<dbReference type="NCBIfam" id="TIGR00080">
    <property type="entry name" value="pimt"/>
    <property type="match status" value="1"/>
</dbReference>
<dbReference type="AlphaFoldDB" id="A0A0G1X6U2"/>
<dbReference type="PATRIC" id="fig|1620414.3.peg.616"/>
<keyword evidence="5 7" id="KW-0808">Transferase</keyword>
<dbReference type="EMBL" id="LCRB01000004">
    <property type="protein sequence ID" value="KKW26570.1"/>
    <property type="molecule type" value="Genomic_DNA"/>
</dbReference>
<dbReference type="CDD" id="cd02440">
    <property type="entry name" value="AdoMet_MTases"/>
    <property type="match status" value="1"/>
</dbReference>
<proteinExistence type="inferred from homology"/>
<evidence type="ECO:0000256" key="5">
    <source>
        <dbReference type="ARBA" id="ARBA00022679"/>
    </source>
</evidence>
<dbReference type="InterPro" id="IPR029063">
    <property type="entry name" value="SAM-dependent_MTases_sf"/>
</dbReference>
<keyword evidence="6 7" id="KW-0949">S-adenosyl-L-methionine</keyword>
<evidence type="ECO:0000313" key="8">
    <source>
        <dbReference type="EMBL" id="KKW26570.1"/>
    </source>
</evidence>
<comment type="caution">
    <text evidence="8">The sequence shown here is derived from an EMBL/GenBank/DDBJ whole genome shotgun (WGS) entry which is preliminary data.</text>
</comment>
<protein>
    <recommendedName>
        <fullName evidence="7">Protein-L-isoaspartate O-methyltransferase</fullName>
        <ecNumber evidence="7">2.1.1.77</ecNumber>
    </recommendedName>
    <alternativeName>
        <fullName evidence="7">L-isoaspartyl protein carboxyl methyltransferase</fullName>
    </alternativeName>
    <alternativeName>
        <fullName evidence="7">Protein L-isoaspartyl methyltransferase</fullName>
    </alternativeName>
    <alternativeName>
        <fullName evidence="7">Protein-beta-aspartate methyltransferase</fullName>
        <shortName evidence="7">PIMT</shortName>
    </alternativeName>
</protein>
<dbReference type="GO" id="GO:0032259">
    <property type="term" value="P:methylation"/>
    <property type="evidence" value="ECO:0007669"/>
    <property type="project" value="UniProtKB-KW"/>
</dbReference>
<comment type="subcellular location">
    <subcellularLocation>
        <location evidence="1 7">Cytoplasm</location>
    </subcellularLocation>
</comment>
<dbReference type="SUPFAM" id="SSF53335">
    <property type="entry name" value="S-adenosyl-L-methionine-dependent methyltransferases"/>
    <property type="match status" value="1"/>
</dbReference>
<evidence type="ECO:0000256" key="7">
    <source>
        <dbReference type="HAMAP-Rule" id="MF_00090"/>
    </source>
</evidence>
<dbReference type="GO" id="GO:0004719">
    <property type="term" value="F:protein-L-isoaspartate (D-aspartate) O-methyltransferase activity"/>
    <property type="evidence" value="ECO:0007669"/>
    <property type="project" value="UniProtKB-UniRule"/>
</dbReference>
<dbReference type="InterPro" id="IPR000682">
    <property type="entry name" value="PCMT"/>
</dbReference>